<proteinExistence type="predicted"/>
<feature type="compositionally biased region" description="Low complexity" evidence="1">
    <location>
        <begin position="16"/>
        <end position="37"/>
    </location>
</feature>
<dbReference type="OrthoDB" id="273662at2759"/>
<evidence type="ECO:0000256" key="1">
    <source>
        <dbReference type="SAM" id="MobiDB-lite"/>
    </source>
</evidence>
<feature type="compositionally biased region" description="Pro residues" evidence="1">
    <location>
        <begin position="197"/>
        <end position="207"/>
    </location>
</feature>
<evidence type="ECO:0000313" key="2">
    <source>
        <dbReference type="EMBL" id="CAD2213498.1"/>
    </source>
</evidence>
<gene>
    <name evidence="2" type="ORF">ADEAN_000093900</name>
</gene>
<feature type="compositionally biased region" description="Low complexity" evidence="1">
    <location>
        <begin position="290"/>
        <end position="302"/>
    </location>
</feature>
<feature type="compositionally biased region" description="Basic residues" evidence="1">
    <location>
        <begin position="240"/>
        <end position="251"/>
    </location>
</feature>
<dbReference type="Proteomes" id="UP000515908">
    <property type="component" value="Chromosome 02"/>
</dbReference>
<feature type="region of interest" description="Disordered" evidence="1">
    <location>
        <begin position="1"/>
        <end position="39"/>
    </location>
</feature>
<evidence type="ECO:0000313" key="3">
    <source>
        <dbReference type="Proteomes" id="UP000515908"/>
    </source>
</evidence>
<feature type="compositionally biased region" description="Basic residues" evidence="1">
    <location>
        <begin position="329"/>
        <end position="351"/>
    </location>
</feature>
<feature type="compositionally biased region" description="Low complexity" evidence="1">
    <location>
        <begin position="319"/>
        <end position="328"/>
    </location>
</feature>
<dbReference type="EMBL" id="LR877146">
    <property type="protein sequence ID" value="CAD2213498.1"/>
    <property type="molecule type" value="Genomic_DNA"/>
</dbReference>
<keyword evidence="3" id="KW-1185">Reference proteome</keyword>
<reference evidence="2 3" key="1">
    <citation type="submission" date="2020-08" db="EMBL/GenBank/DDBJ databases">
        <authorList>
            <person name="Newling K."/>
            <person name="Davey J."/>
            <person name="Forrester S."/>
        </authorList>
    </citation>
    <scope>NUCLEOTIDE SEQUENCE [LARGE SCALE GENOMIC DNA]</scope>
    <source>
        <strain evidence="3">Crithidia deanei Carvalho (ATCC PRA-265)</strain>
    </source>
</reference>
<dbReference type="AlphaFoldDB" id="A0A7G2C158"/>
<feature type="compositionally biased region" description="Basic residues" evidence="1">
    <location>
        <begin position="259"/>
        <end position="289"/>
    </location>
</feature>
<organism evidence="2 3">
    <name type="scientific">Angomonas deanei</name>
    <dbReference type="NCBI Taxonomy" id="59799"/>
    <lineage>
        <taxon>Eukaryota</taxon>
        <taxon>Discoba</taxon>
        <taxon>Euglenozoa</taxon>
        <taxon>Kinetoplastea</taxon>
        <taxon>Metakinetoplastina</taxon>
        <taxon>Trypanosomatida</taxon>
        <taxon>Trypanosomatidae</taxon>
        <taxon>Strigomonadinae</taxon>
        <taxon>Angomonas</taxon>
    </lineage>
</organism>
<accession>A0A7G2C158</accession>
<sequence>MSDDFEAADEEHSEVEPTSVPAPASEAPETAAVSTAVGEEVDSPTEAYRFLLSHIDAEIAALQRRQKEVVEKRQKVEQKQSSRIKEIFEYIDQPWLFLESPVPPPLPATGVDVYIKEMTMNKQKANTSEDKMFVLACHKNYRSLDWSDKRPYEQAAEINSRLREEMKRMISTGCSRFEVFCGQIRECTAEMVRRGEVPPPTPAPYQPRPWSKRYQDGKAKASAAAKALEDDAPVEESSKKTVRSKRQKKATVPHIPKPAGKRPKAVRKPKKAPTAKPLKVKRVVKKKPAKASAAPSSVKSIPLPTIDMAALKKRKQQKKTAPSKPTAKVAKKPTSKPKSKAPPRGKKNKRK</sequence>
<feature type="compositionally biased region" description="Acidic residues" evidence="1">
    <location>
        <begin position="1"/>
        <end position="13"/>
    </location>
</feature>
<name>A0A7G2C158_9TRYP</name>
<protein>
    <submittedName>
        <fullName evidence="2">Uncharacterized protein</fullName>
    </submittedName>
</protein>
<feature type="region of interest" description="Disordered" evidence="1">
    <location>
        <begin position="193"/>
        <end position="351"/>
    </location>
</feature>
<dbReference type="VEuPathDB" id="TriTrypDB:ADEAN_000093900"/>